<dbReference type="eggNOG" id="COG1842">
    <property type="taxonomic scope" value="Bacteria"/>
</dbReference>
<accession>V5C6U3</accession>
<dbReference type="STRING" id="1116472.MGMO_1c00070"/>
<dbReference type="AlphaFoldDB" id="V5C6U3"/>
<name>V5C6U3_9GAMM</name>
<dbReference type="OrthoDB" id="6400876at2"/>
<dbReference type="EMBL" id="AYLO01000001">
    <property type="protein sequence ID" value="ESS74152.1"/>
    <property type="molecule type" value="Genomic_DNA"/>
</dbReference>
<dbReference type="Proteomes" id="UP000017842">
    <property type="component" value="Unassembled WGS sequence"/>
</dbReference>
<comment type="caution">
    <text evidence="2">The sequence shown here is derived from an EMBL/GenBank/DDBJ whole genome shotgun (WGS) entry which is preliminary data.</text>
</comment>
<evidence type="ECO:0000313" key="3">
    <source>
        <dbReference type="Proteomes" id="UP000017842"/>
    </source>
</evidence>
<gene>
    <name evidence="2" type="ORF">MGMO_1c00070</name>
</gene>
<evidence type="ECO:0000313" key="2">
    <source>
        <dbReference type="EMBL" id="ESS74152.1"/>
    </source>
</evidence>
<dbReference type="RefSeq" id="WP_023492946.1">
    <property type="nucleotide sequence ID" value="NZ_AYLO01000001.1"/>
</dbReference>
<reference evidence="2 3" key="1">
    <citation type="journal article" date="2013" name="Genome Announc.">
        <title>Draft Genome Sequence of the Methanotrophic Gammaproteobacterium Methyloglobulus morosus DSM 22980 Strain KoM1.</title>
        <authorList>
            <person name="Poehlein A."/>
            <person name="Deutzmann J.S."/>
            <person name="Daniel R."/>
            <person name="Simeonova D.D."/>
        </authorList>
    </citation>
    <scope>NUCLEOTIDE SEQUENCE [LARGE SCALE GENOMIC DNA]</scope>
    <source>
        <strain evidence="2 3">KoM1</strain>
    </source>
</reference>
<sequence>MNSIKRLFFTLKAQLDDVADDFENHEAVAGVAIKELEAYQGKTRIHQHRLQEMIQQFETKLADLNKEAENWSARAIKLKSQDEGKALESVKRLLQVQKQIKVIEPELTKAKEQFIQCHQDMTDIQAQLHALHTQKEVLSARQNRVHMQSSLRTEHINPAIGAQAIFKRWEQSVVGAELTGPIPPVKDSFADEFVQEESALELKMLLDELATKQATE</sequence>
<feature type="coiled-coil region" evidence="1">
    <location>
        <begin position="47"/>
        <end position="81"/>
    </location>
</feature>
<organism evidence="2 3">
    <name type="scientific">Methyloglobulus morosus KoM1</name>
    <dbReference type="NCBI Taxonomy" id="1116472"/>
    <lineage>
        <taxon>Bacteria</taxon>
        <taxon>Pseudomonadati</taxon>
        <taxon>Pseudomonadota</taxon>
        <taxon>Gammaproteobacteria</taxon>
        <taxon>Methylococcales</taxon>
        <taxon>Methylococcaceae</taxon>
        <taxon>Methyloglobulus</taxon>
    </lineage>
</organism>
<keyword evidence="1" id="KW-0175">Coiled coil</keyword>
<evidence type="ECO:0000256" key="1">
    <source>
        <dbReference type="SAM" id="Coils"/>
    </source>
</evidence>
<proteinExistence type="predicted"/>
<protein>
    <submittedName>
        <fullName evidence="2">PspA/IM30 family protein</fullName>
    </submittedName>
</protein>
<keyword evidence="3" id="KW-1185">Reference proteome</keyword>